<evidence type="ECO:0000256" key="2">
    <source>
        <dbReference type="ARBA" id="ARBA00022475"/>
    </source>
</evidence>
<keyword evidence="4 6" id="KW-1133">Transmembrane helix</keyword>
<proteinExistence type="predicted"/>
<keyword evidence="2" id="KW-1003">Cell membrane</keyword>
<dbReference type="InterPro" id="IPR051611">
    <property type="entry name" value="ECF_transporter_component"/>
</dbReference>
<comment type="subcellular location">
    <subcellularLocation>
        <location evidence="1">Membrane</location>
        <topology evidence="1">Multi-pass membrane protein</topology>
    </subcellularLocation>
</comment>
<gene>
    <name evidence="7" type="ORF">ACFFF6_04405</name>
</gene>
<keyword evidence="5 6" id="KW-0472">Membrane</keyword>
<feature type="transmembrane region" description="Helical" evidence="6">
    <location>
        <begin position="112"/>
        <end position="133"/>
    </location>
</feature>
<dbReference type="PANTHER" id="PTHR34857:SF2">
    <property type="entry name" value="SLL0384 PROTEIN"/>
    <property type="match status" value="1"/>
</dbReference>
<evidence type="ECO:0000256" key="1">
    <source>
        <dbReference type="ARBA" id="ARBA00004141"/>
    </source>
</evidence>
<dbReference type="Pfam" id="PF02361">
    <property type="entry name" value="CbiQ"/>
    <property type="match status" value="1"/>
</dbReference>
<evidence type="ECO:0000313" key="8">
    <source>
        <dbReference type="Proteomes" id="UP001589793"/>
    </source>
</evidence>
<dbReference type="CDD" id="cd16914">
    <property type="entry name" value="EcfT"/>
    <property type="match status" value="1"/>
</dbReference>
<evidence type="ECO:0000256" key="5">
    <source>
        <dbReference type="ARBA" id="ARBA00023136"/>
    </source>
</evidence>
<name>A0ABV6R9H0_9MICO</name>
<keyword evidence="3 6" id="KW-0812">Transmembrane</keyword>
<feature type="transmembrane region" description="Helical" evidence="6">
    <location>
        <begin position="28"/>
        <end position="61"/>
    </location>
</feature>
<evidence type="ECO:0000256" key="6">
    <source>
        <dbReference type="SAM" id="Phobius"/>
    </source>
</evidence>
<accession>A0ABV6R9H0</accession>
<reference evidence="7 8" key="1">
    <citation type="submission" date="2024-09" db="EMBL/GenBank/DDBJ databases">
        <authorList>
            <person name="Sun Q."/>
            <person name="Mori K."/>
        </authorList>
    </citation>
    <scope>NUCLEOTIDE SEQUENCE [LARGE SCALE GENOMIC DNA]</scope>
    <source>
        <strain evidence="7 8">CICC 10874</strain>
    </source>
</reference>
<dbReference type="InterPro" id="IPR003339">
    <property type="entry name" value="ABC/ECF_trnsptr_transmembrane"/>
</dbReference>
<evidence type="ECO:0000313" key="7">
    <source>
        <dbReference type="EMBL" id="MFC0673194.1"/>
    </source>
</evidence>
<dbReference type="Proteomes" id="UP001589793">
    <property type="component" value="Unassembled WGS sequence"/>
</dbReference>
<comment type="caution">
    <text evidence="7">The sequence shown here is derived from an EMBL/GenBank/DDBJ whole genome shotgun (WGS) entry which is preliminary data.</text>
</comment>
<evidence type="ECO:0000256" key="4">
    <source>
        <dbReference type="ARBA" id="ARBA00022989"/>
    </source>
</evidence>
<dbReference type="EMBL" id="JBHLSV010000004">
    <property type="protein sequence ID" value="MFC0673194.1"/>
    <property type="molecule type" value="Genomic_DNA"/>
</dbReference>
<dbReference type="PANTHER" id="PTHR34857">
    <property type="entry name" value="SLL0384 PROTEIN"/>
    <property type="match status" value="1"/>
</dbReference>
<protein>
    <submittedName>
        <fullName evidence="7">Energy-coupling factor transporter transmembrane component T</fullName>
    </submittedName>
</protein>
<organism evidence="7 8">
    <name type="scientific">Brachybacterium hainanense</name>
    <dbReference type="NCBI Taxonomy" id="1541174"/>
    <lineage>
        <taxon>Bacteria</taxon>
        <taxon>Bacillati</taxon>
        <taxon>Actinomycetota</taxon>
        <taxon>Actinomycetes</taxon>
        <taxon>Micrococcales</taxon>
        <taxon>Dermabacteraceae</taxon>
        <taxon>Brachybacterium</taxon>
    </lineage>
</organism>
<keyword evidence="8" id="KW-1185">Reference proteome</keyword>
<evidence type="ECO:0000256" key="3">
    <source>
        <dbReference type="ARBA" id="ARBA00022692"/>
    </source>
</evidence>
<dbReference type="RefSeq" id="WP_376978564.1">
    <property type="nucleotide sequence ID" value="NZ_JBHLSV010000004.1"/>
</dbReference>
<feature type="transmembrane region" description="Helical" evidence="6">
    <location>
        <begin position="241"/>
        <end position="263"/>
    </location>
</feature>
<sequence length="264" mass="27890">MSTIDPALLARYDRPLTTGNPVRDLNPITIGLILASIALAGVALPGLLPPAAACVLYVLVAAAAGAGRRFLSLYAKLFAVVGGMLFALRAVFLDSGAQLLVLGPFVISSGGVLQAARFSLVVMALCGAVTLFFHLTPMKNLMLALEARGLSPRITYIVLASFQSIIDLGRSSRTVMDAQRSRGVETEGSLRVRVKAFVPVLAPVFLAAMNQTEERAVALDARAFTSLRTHTHLARLRPVPVLEIVLAAVCALLALAVLVGRILL</sequence>
<feature type="transmembrane region" description="Helical" evidence="6">
    <location>
        <begin position="73"/>
        <end position="92"/>
    </location>
</feature>